<feature type="binding site" evidence="17">
    <location>
        <position position="163"/>
    </location>
    <ligand>
        <name>a divalent metal cation</name>
        <dbReference type="ChEBI" id="CHEBI:60240"/>
        <label>1</label>
        <note>catalytic</note>
    </ligand>
</feature>
<feature type="compositionally biased region" description="Low complexity" evidence="19">
    <location>
        <begin position="185"/>
        <end position="199"/>
    </location>
</feature>
<dbReference type="InterPro" id="IPR036397">
    <property type="entry name" value="RNaseH_sf"/>
</dbReference>
<evidence type="ECO:0000256" key="10">
    <source>
        <dbReference type="ARBA" id="ARBA00022839"/>
    </source>
</evidence>
<keyword evidence="9 18" id="KW-0378">Hydrolase</keyword>
<keyword evidence="13 17" id="KW-0464">Manganese</keyword>
<keyword evidence="8 17" id="KW-0479">Metal-binding</keyword>
<keyword evidence="4 18" id="KW-0808">Transferase</keyword>
<keyword evidence="11 17" id="KW-0460">Magnesium</keyword>
<keyword evidence="12 18" id="KW-0239">DNA-directed DNA polymerase</keyword>
<dbReference type="GO" id="GO:0003887">
    <property type="term" value="F:DNA-directed DNA polymerase activity"/>
    <property type="evidence" value="ECO:0007669"/>
    <property type="project" value="UniProtKB-KW"/>
</dbReference>
<comment type="cofactor">
    <cofactor evidence="1 18">
        <name>Mn(2+)</name>
        <dbReference type="ChEBI" id="CHEBI:29035"/>
    </cofactor>
</comment>
<keyword evidence="10 18" id="KW-0269">Exonuclease</keyword>
<proteinExistence type="predicted"/>
<comment type="cofactor">
    <cofactor evidence="17">
        <name>Mg(2+)</name>
        <dbReference type="ChEBI" id="CHEBI:18420"/>
    </cofactor>
    <cofactor evidence="17">
        <name>Mn(2+)</name>
        <dbReference type="ChEBI" id="CHEBI:29035"/>
    </cofactor>
    <text evidence="17">Binds 2 divalent metal cations. Magnesium or manganese.</text>
</comment>
<evidence type="ECO:0000256" key="14">
    <source>
        <dbReference type="ARBA" id="ARBA00049244"/>
    </source>
</evidence>
<feature type="binding site" evidence="16">
    <location>
        <position position="62"/>
    </location>
    <ligand>
        <name>substrate</name>
    </ligand>
</feature>
<evidence type="ECO:0000256" key="19">
    <source>
        <dbReference type="SAM" id="MobiDB-lite"/>
    </source>
</evidence>
<dbReference type="EMBL" id="UHIC01000001">
    <property type="protein sequence ID" value="SUO95582.1"/>
    <property type="molecule type" value="Genomic_DNA"/>
</dbReference>
<dbReference type="PANTHER" id="PTHR30231">
    <property type="entry name" value="DNA POLYMERASE III SUBUNIT EPSILON"/>
    <property type="match status" value="1"/>
</dbReference>
<evidence type="ECO:0000256" key="5">
    <source>
        <dbReference type="ARBA" id="ARBA00022695"/>
    </source>
</evidence>
<dbReference type="AlphaFoldDB" id="A0A380MTH8"/>
<evidence type="ECO:0000256" key="16">
    <source>
        <dbReference type="PIRSR" id="PIRSR606309-2"/>
    </source>
</evidence>
<evidence type="ECO:0000256" key="8">
    <source>
        <dbReference type="ARBA" id="ARBA00022723"/>
    </source>
</evidence>
<evidence type="ECO:0000256" key="2">
    <source>
        <dbReference type="ARBA" id="ARBA00012417"/>
    </source>
</evidence>
<dbReference type="InterPro" id="IPR006309">
    <property type="entry name" value="DnaQ_proteo"/>
</dbReference>
<evidence type="ECO:0000256" key="1">
    <source>
        <dbReference type="ARBA" id="ARBA00001936"/>
    </source>
</evidence>
<feature type="binding site" evidence="17">
    <location>
        <position position="9"/>
    </location>
    <ligand>
        <name>a divalent metal cation</name>
        <dbReference type="ChEBI" id="CHEBI:60240"/>
        <label>1</label>
        <note>catalytic</note>
    </ligand>
</feature>
<evidence type="ECO:0000256" key="9">
    <source>
        <dbReference type="ARBA" id="ARBA00022801"/>
    </source>
</evidence>
<dbReference type="Pfam" id="PF00929">
    <property type="entry name" value="RNase_T"/>
    <property type="match status" value="1"/>
</dbReference>
<evidence type="ECO:0000256" key="6">
    <source>
        <dbReference type="ARBA" id="ARBA00022705"/>
    </source>
</evidence>
<dbReference type="SUPFAM" id="SSF53098">
    <property type="entry name" value="Ribonuclease H-like"/>
    <property type="match status" value="1"/>
</dbReference>
<dbReference type="NCBIfam" id="TIGR00573">
    <property type="entry name" value="dnaq"/>
    <property type="match status" value="1"/>
</dbReference>
<comment type="function">
    <text evidence="18">DNA polymerase III is a complex, multichain enzyme responsible for most of the replicative synthesis in bacteria. The epsilon subunit contain the editing function and is a proofreading 3'-5' exonuclease.</text>
</comment>
<feature type="binding site" evidence="16">
    <location>
        <position position="163"/>
    </location>
    <ligand>
        <name>substrate</name>
    </ligand>
</feature>
<dbReference type="OrthoDB" id="9804290at2"/>
<keyword evidence="22" id="KW-1185">Reference proteome</keyword>
<feature type="binding site" evidence="16">
    <location>
        <position position="9"/>
    </location>
    <ligand>
        <name>substrate</name>
    </ligand>
</feature>
<dbReference type="NCBIfam" id="NF004316">
    <property type="entry name" value="PRK05711.1"/>
    <property type="match status" value="1"/>
</dbReference>
<reference evidence="21 22" key="1">
    <citation type="submission" date="2018-06" db="EMBL/GenBank/DDBJ databases">
        <authorList>
            <consortium name="Pathogen Informatics"/>
            <person name="Doyle S."/>
        </authorList>
    </citation>
    <scope>NUCLEOTIDE SEQUENCE [LARGE SCALE GENOMIC DNA]</scope>
    <source>
        <strain evidence="21 22">NCTC13337</strain>
    </source>
</reference>
<dbReference type="InterPro" id="IPR013520">
    <property type="entry name" value="Ribonucl_H"/>
</dbReference>
<feature type="binding site" evidence="17">
    <location>
        <position position="7"/>
    </location>
    <ligand>
        <name>a divalent metal cation</name>
        <dbReference type="ChEBI" id="CHEBI:60240"/>
        <label>1</label>
        <note>catalytic</note>
    </ligand>
</feature>
<name>A0A380MTH8_9GAMM</name>
<evidence type="ECO:0000256" key="13">
    <source>
        <dbReference type="ARBA" id="ARBA00023211"/>
    </source>
</evidence>
<dbReference type="Proteomes" id="UP000254601">
    <property type="component" value="Unassembled WGS sequence"/>
</dbReference>
<evidence type="ECO:0000313" key="21">
    <source>
        <dbReference type="EMBL" id="SUO95582.1"/>
    </source>
</evidence>
<accession>A0A380MTH8</accession>
<dbReference type="RefSeq" id="WP_072575802.1">
    <property type="nucleotide sequence ID" value="NZ_LWHB01000026.1"/>
</dbReference>
<dbReference type="InterPro" id="IPR006054">
    <property type="entry name" value="DnaQ"/>
</dbReference>
<comment type="catalytic activity">
    <reaction evidence="14 18">
        <text>DNA(n) + a 2'-deoxyribonucleoside 5'-triphosphate = DNA(n+1) + diphosphate</text>
        <dbReference type="Rhea" id="RHEA:22508"/>
        <dbReference type="Rhea" id="RHEA-COMP:17339"/>
        <dbReference type="Rhea" id="RHEA-COMP:17340"/>
        <dbReference type="ChEBI" id="CHEBI:33019"/>
        <dbReference type="ChEBI" id="CHEBI:61560"/>
        <dbReference type="ChEBI" id="CHEBI:173112"/>
        <dbReference type="EC" id="2.7.7.7"/>
    </reaction>
</comment>
<dbReference type="NCBIfam" id="TIGR01406">
    <property type="entry name" value="dnaQ_proteo"/>
    <property type="match status" value="1"/>
</dbReference>
<feature type="binding site" evidence="16">
    <location>
        <position position="7"/>
    </location>
    <ligand>
        <name>substrate</name>
    </ligand>
</feature>
<evidence type="ECO:0000256" key="4">
    <source>
        <dbReference type="ARBA" id="ARBA00022679"/>
    </source>
</evidence>
<dbReference type="CDD" id="cd06131">
    <property type="entry name" value="DNA_pol_III_epsilon_Ecoli_like"/>
    <property type="match status" value="1"/>
</dbReference>
<keyword evidence="5 18" id="KW-0548">Nucleotidyltransferase</keyword>
<dbReference type="GO" id="GO:0046872">
    <property type="term" value="F:metal ion binding"/>
    <property type="evidence" value="ECO:0007669"/>
    <property type="project" value="UniProtKB-KW"/>
</dbReference>
<evidence type="ECO:0000256" key="3">
    <source>
        <dbReference type="ARBA" id="ARBA00020352"/>
    </source>
</evidence>
<evidence type="ECO:0000256" key="18">
    <source>
        <dbReference type="RuleBase" id="RU364087"/>
    </source>
</evidence>
<dbReference type="SMART" id="SM00479">
    <property type="entry name" value="EXOIII"/>
    <property type="match status" value="1"/>
</dbReference>
<keyword evidence="7 18" id="KW-0540">Nuclease</keyword>
<keyword evidence="6 18" id="KW-0235">DNA replication</keyword>
<evidence type="ECO:0000256" key="17">
    <source>
        <dbReference type="PIRSR" id="PIRSR606309-3"/>
    </source>
</evidence>
<dbReference type="PANTHER" id="PTHR30231:SF41">
    <property type="entry name" value="DNA POLYMERASE III SUBUNIT EPSILON"/>
    <property type="match status" value="1"/>
</dbReference>
<organism evidence="21 22">
    <name type="scientific">Suttonella ornithocola</name>
    <dbReference type="NCBI Taxonomy" id="279832"/>
    <lineage>
        <taxon>Bacteria</taxon>
        <taxon>Pseudomonadati</taxon>
        <taxon>Pseudomonadota</taxon>
        <taxon>Gammaproteobacteria</taxon>
        <taxon>Cardiobacteriales</taxon>
        <taxon>Cardiobacteriaceae</taxon>
        <taxon>Suttonella</taxon>
    </lineage>
</organism>
<evidence type="ECO:0000256" key="11">
    <source>
        <dbReference type="ARBA" id="ARBA00022842"/>
    </source>
</evidence>
<evidence type="ECO:0000256" key="7">
    <source>
        <dbReference type="ARBA" id="ARBA00022722"/>
    </source>
</evidence>
<gene>
    <name evidence="18 21" type="primary">dnaQ</name>
    <name evidence="21" type="ORF">NCTC13337_01464</name>
</gene>
<protein>
    <recommendedName>
        <fullName evidence="3 18">DNA polymerase III subunit epsilon</fullName>
        <ecNumber evidence="2 18">2.7.7.7</ecNumber>
    </recommendedName>
</protein>
<dbReference type="GO" id="GO:0045004">
    <property type="term" value="P:DNA replication proofreading"/>
    <property type="evidence" value="ECO:0007669"/>
    <property type="project" value="TreeGrafter"/>
</dbReference>
<dbReference type="Gene3D" id="3.30.420.10">
    <property type="entry name" value="Ribonuclease H-like superfamily/Ribonuclease H"/>
    <property type="match status" value="1"/>
</dbReference>
<evidence type="ECO:0000256" key="12">
    <source>
        <dbReference type="ARBA" id="ARBA00022932"/>
    </source>
</evidence>
<dbReference type="GO" id="GO:0005829">
    <property type="term" value="C:cytosol"/>
    <property type="evidence" value="ECO:0007669"/>
    <property type="project" value="TreeGrafter"/>
</dbReference>
<evidence type="ECO:0000259" key="20">
    <source>
        <dbReference type="SMART" id="SM00479"/>
    </source>
</evidence>
<dbReference type="FunFam" id="3.30.420.10:FF:000012">
    <property type="entry name" value="DNA polymerase III subunit epsilon"/>
    <property type="match status" value="1"/>
</dbReference>
<dbReference type="InterPro" id="IPR012337">
    <property type="entry name" value="RNaseH-like_sf"/>
</dbReference>
<dbReference type="EC" id="2.7.7.7" evidence="2 18"/>
<evidence type="ECO:0000256" key="15">
    <source>
        <dbReference type="PIRSR" id="PIRSR606309-1"/>
    </source>
</evidence>
<feature type="active site" description="Proton acceptor" evidence="15">
    <location>
        <position position="158"/>
    </location>
</feature>
<comment type="subunit">
    <text evidence="18">DNA polymerase III contains a core (composed of alpha, epsilon and theta chains) that associates with a tau subunit. This core dimerizes to form the POLIII' complex. PolIII' associates with the gamma complex (composed of gamma, delta, delta', psi and chi chains) and with the beta chain to form the complete DNA polymerase III complex.</text>
</comment>
<feature type="domain" description="Exonuclease" evidence="20">
    <location>
        <begin position="2"/>
        <end position="180"/>
    </location>
</feature>
<evidence type="ECO:0000313" key="22">
    <source>
        <dbReference type="Proteomes" id="UP000254601"/>
    </source>
</evidence>
<sequence length="235" mass="26712">MRQIIFDTETTGMNFNAPDKSEGHRIIELGCVELIDRKPTGRTLHLHFNPEQQVDEQAVNVHGMDNAFLADKPLFKDKLNEIEAYFQGADELIAHNMPFDQAFLNRELTLAGRNYRLEERFKLTDTVIIARKMFPGARNSLDALCKRFNVDNSGREKHGALLDSELLLEVYLKLTGGQSTLFESNSLTSSQAHSSTASQKNITKNNKNSQSLWQRVIINEQERAAHQAILEKIRS</sequence>
<dbReference type="GO" id="GO:0008408">
    <property type="term" value="F:3'-5' exonuclease activity"/>
    <property type="evidence" value="ECO:0007669"/>
    <property type="project" value="TreeGrafter"/>
</dbReference>
<dbReference type="GO" id="GO:0003677">
    <property type="term" value="F:DNA binding"/>
    <property type="evidence" value="ECO:0007669"/>
    <property type="project" value="InterPro"/>
</dbReference>
<feature type="region of interest" description="Disordered" evidence="19">
    <location>
        <begin position="185"/>
        <end position="206"/>
    </location>
</feature>